<dbReference type="GO" id="GO:0045454">
    <property type="term" value="P:cell redox homeostasis"/>
    <property type="evidence" value="ECO:0007669"/>
    <property type="project" value="TreeGrafter"/>
</dbReference>
<dbReference type="EMBL" id="VDUZ01000025">
    <property type="protein sequence ID" value="TXL73433.1"/>
    <property type="molecule type" value="Genomic_DNA"/>
</dbReference>
<evidence type="ECO:0000313" key="9">
    <source>
        <dbReference type="Proteomes" id="UP000321638"/>
    </source>
</evidence>
<keyword evidence="4 6" id="KW-1015">Disulfide bond</keyword>
<organism evidence="8 9">
    <name type="scientific">Vineibacter terrae</name>
    <dbReference type="NCBI Taxonomy" id="2586908"/>
    <lineage>
        <taxon>Bacteria</taxon>
        <taxon>Pseudomonadati</taxon>
        <taxon>Pseudomonadota</taxon>
        <taxon>Alphaproteobacteria</taxon>
        <taxon>Hyphomicrobiales</taxon>
        <taxon>Vineibacter</taxon>
    </lineage>
</organism>
<keyword evidence="3 6" id="KW-0560">Oxidoreductase</keyword>
<feature type="disulfide bond" evidence="6">
    <location>
        <begin position="130"/>
        <end position="133"/>
    </location>
</feature>
<feature type="domain" description="Carboxymuconolactone decarboxylase-like" evidence="7">
    <location>
        <begin position="95"/>
        <end position="168"/>
    </location>
</feature>
<keyword evidence="5 6" id="KW-0676">Redox-active center</keyword>
<evidence type="ECO:0000256" key="1">
    <source>
        <dbReference type="ARBA" id="ARBA00022559"/>
    </source>
</evidence>
<evidence type="ECO:0000313" key="8">
    <source>
        <dbReference type="EMBL" id="TXL73433.1"/>
    </source>
</evidence>
<dbReference type="InterPro" id="IPR004674">
    <property type="entry name" value="AhpD"/>
</dbReference>
<dbReference type="GO" id="GO:0051920">
    <property type="term" value="F:peroxiredoxin activity"/>
    <property type="evidence" value="ECO:0007669"/>
    <property type="project" value="InterPro"/>
</dbReference>
<evidence type="ECO:0000256" key="2">
    <source>
        <dbReference type="ARBA" id="ARBA00022862"/>
    </source>
</evidence>
<dbReference type="RefSeq" id="WP_147848955.1">
    <property type="nucleotide sequence ID" value="NZ_VDUZ01000025.1"/>
</dbReference>
<gene>
    <name evidence="6" type="primary">ahpD</name>
    <name evidence="8" type="ORF">FHP25_21100</name>
</gene>
<dbReference type="SUPFAM" id="SSF69118">
    <property type="entry name" value="AhpD-like"/>
    <property type="match status" value="1"/>
</dbReference>
<evidence type="ECO:0000256" key="5">
    <source>
        <dbReference type="ARBA" id="ARBA00023284"/>
    </source>
</evidence>
<feature type="active site" description="Cysteine sulfenic acid (-SOH) intermediate" evidence="6">
    <location>
        <position position="133"/>
    </location>
</feature>
<dbReference type="NCBIfam" id="TIGR00777">
    <property type="entry name" value="ahpD"/>
    <property type="match status" value="1"/>
</dbReference>
<protein>
    <recommendedName>
        <fullName evidence="6">Alkyl hydroperoxide reductase AhpD</fullName>
        <ecNumber evidence="6">1.11.1.28</ecNumber>
    </recommendedName>
    <alternativeName>
        <fullName evidence="6">Alkylhydroperoxidase AhpD</fullName>
    </alternativeName>
</protein>
<keyword evidence="9" id="KW-1185">Reference proteome</keyword>
<dbReference type="GO" id="GO:0032843">
    <property type="term" value="F:hydroperoxide reductase activity"/>
    <property type="evidence" value="ECO:0007669"/>
    <property type="project" value="InterPro"/>
</dbReference>
<dbReference type="Pfam" id="PF02627">
    <property type="entry name" value="CMD"/>
    <property type="match status" value="1"/>
</dbReference>
<dbReference type="Proteomes" id="UP000321638">
    <property type="component" value="Unassembled WGS sequence"/>
</dbReference>
<comment type="catalytic activity">
    <reaction evidence="6">
        <text>N(6)-[(R)-dihydrolipoyl]-L-lysyl-[lipoyl-carrier protein] + a hydroperoxide = N(6)-[(R)-lipoyl]-L-lysyl-[lipoyl-carrier protein] + an alcohol + H2O</text>
        <dbReference type="Rhea" id="RHEA:62636"/>
        <dbReference type="Rhea" id="RHEA-COMP:10502"/>
        <dbReference type="Rhea" id="RHEA-COMP:16355"/>
        <dbReference type="ChEBI" id="CHEBI:15377"/>
        <dbReference type="ChEBI" id="CHEBI:30879"/>
        <dbReference type="ChEBI" id="CHEBI:35924"/>
        <dbReference type="ChEBI" id="CHEBI:83099"/>
        <dbReference type="ChEBI" id="CHEBI:83100"/>
        <dbReference type="EC" id="1.11.1.28"/>
    </reaction>
</comment>
<accession>A0A5C8PHX9</accession>
<evidence type="ECO:0000256" key="3">
    <source>
        <dbReference type="ARBA" id="ARBA00023002"/>
    </source>
</evidence>
<reference evidence="8 9" key="1">
    <citation type="submission" date="2019-06" db="EMBL/GenBank/DDBJ databases">
        <title>New taxonomy in bacterial strain CC-CFT640, isolated from vineyard.</title>
        <authorList>
            <person name="Lin S.-Y."/>
            <person name="Tsai C.-F."/>
            <person name="Young C.-C."/>
        </authorList>
    </citation>
    <scope>NUCLEOTIDE SEQUENCE [LARGE SCALE GENOMIC DNA]</scope>
    <source>
        <strain evidence="8 9">CC-CFT640</strain>
    </source>
</reference>
<dbReference type="OrthoDB" id="9801997at2"/>
<comment type="similarity">
    <text evidence="6">Belongs to the AhpD family.</text>
</comment>
<comment type="caution">
    <text evidence="8">The sequence shown here is derived from an EMBL/GenBank/DDBJ whole genome shotgun (WGS) entry which is preliminary data.</text>
</comment>
<sequence>MSLENLKNALPDYARDLKLNLSSLAAEPSLTVQQRAGTFVAAALASRNDATLRAIVAEFAPQLSSEALNGAKIAAAIMGMNNIYYRFVHLVGGDYKTLPAKLRMNAIAKPGVEKVDFELWSLAVSAVNGCGMCLEAHEHELRKAGLGAEQIQAAVRIAATVHAIAVTLEGEHALSEAAPALPTAA</sequence>
<feature type="disulfide bond" description="Interchain (with AhpC); in linked form" evidence="6">
    <location>
        <position position="133"/>
    </location>
</feature>
<comment type="function">
    <text evidence="6">Antioxidant protein with alkyl hydroperoxidase activity. Required for the reduction of the AhpC active site cysteine residues and for the regeneration of the AhpC enzyme activity.</text>
</comment>
<feature type="active site" description="Proton donor" evidence="6">
    <location>
        <position position="130"/>
    </location>
</feature>
<dbReference type="PANTHER" id="PTHR33930:SF7">
    <property type="entry name" value="ALKYL HYDROPEROXIDE REDUCTASE AHPD"/>
    <property type="match status" value="1"/>
</dbReference>
<dbReference type="AlphaFoldDB" id="A0A5C8PHX9"/>
<proteinExistence type="inferred from homology"/>
<dbReference type="GO" id="GO:0006979">
    <property type="term" value="P:response to oxidative stress"/>
    <property type="evidence" value="ECO:0007669"/>
    <property type="project" value="InterPro"/>
</dbReference>
<dbReference type="InterPro" id="IPR029032">
    <property type="entry name" value="AhpD-like"/>
</dbReference>
<name>A0A5C8PHX9_9HYPH</name>
<dbReference type="NCBIfam" id="TIGR00778">
    <property type="entry name" value="ahpD_dom"/>
    <property type="match status" value="1"/>
</dbReference>
<evidence type="ECO:0000259" key="7">
    <source>
        <dbReference type="Pfam" id="PF02627"/>
    </source>
</evidence>
<dbReference type="PANTHER" id="PTHR33930">
    <property type="entry name" value="ALKYL HYDROPEROXIDE REDUCTASE AHPD"/>
    <property type="match status" value="1"/>
</dbReference>
<keyword evidence="2 6" id="KW-0049">Antioxidant</keyword>
<evidence type="ECO:0000256" key="4">
    <source>
        <dbReference type="ARBA" id="ARBA00023157"/>
    </source>
</evidence>
<dbReference type="InterPro" id="IPR004675">
    <property type="entry name" value="AhpD_core"/>
</dbReference>
<keyword evidence="1 6" id="KW-0575">Peroxidase</keyword>
<dbReference type="InterPro" id="IPR003779">
    <property type="entry name" value="CMD-like"/>
</dbReference>
<dbReference type="GO" id="GO:0015036">
    <property type="term" value="F:disulfide oxidoreductase activity"/>
    <property type="evidence" value="ECO:0007669"/>
    <property type="project" value="TreeGrafter"/>
</dbReference>
<dbReference type="Gene3D" id="1.20.1290.10">
    <property type="entry name" value="AhpD-like"/>
    <property type="match status" value="1"/>
</dbReference>
<evidence type="ECO:0000256" key="6">
    <source>
        <dbReference type="HAMAP-Rule" id="MF_01676"/>
    </source>
</evidence>
<dbReference type="EC" id="1.11.1.28" evidence="6"/>
<dbReference type="HAMAP" id="MF_01676">
    <property type="entry name" value="AhpD"/>
    <property type="match status" value="1"/>
</dbReference>